<evidence type="ECO:0000313" key="2">
    <source>
        <dbReference type="Proteomes" id="UP001152798"/>
    </source>
</evidence>
<keyword evidence="2" id="KW-1185">Reference proteome</keyword>
<evidence type="ECO:0000313" key="1">
    <source>
        <dbReference type="EMBL" id="CAH1399833.1"/>
    </source>
</evidence>
<reference evidence="1" key="1">
    <citation type="submission" date="2022-01" db="EMBL/GenBank/DDBJ databases">
        <authorList>
            <person name="King R."/>
        </authorList>
    </citation>
    <scope>NUCLEOTIDE SEQUENCE</scope>
</reference>
<proteinExistence type="predicted"/>
<dbReference type="Proteomes" id="UP001152798">
    <property type="component" value="Chromosome 4"/>
</dbReference>
<dbReference type="AlphaFoldDB" id="A0A9P0MKJ4"/>
<dbReference type="EMBL" id="OV725080">
    <property type="protein sequence ID" value="CAH1399833.1"/>
    <property type="molecule type" value="Genomic_DNA"/>
</dbReference>
<sequence length="36" mass="4522">MYTNNFSVEIMKIEKHSFQYNSCFYYTILNTWLNFM</sequence>
<accession>A0A9P0MKJ4</accession>
<protein>
    <submittedName>
        <fullName evidence="1">Uncharacterized protein</fullName>
    </submittedName>
</protein>
<name>A0A9P0MKJ4_NEZVI</name>
<gene>
    <name evidence="1" type="ORF">NEZAVI_LOCUS9196</name>
</gene>
<organism evidence="1 2">
    <name type="scientific">Nezara viridula</name>
    <name type="common">Southern green stink bug</name>
    <name type="synonym">Cimex viridulus</name>
    <dbReference type="NCBI Taxonomy" id="85310"/>
    <lineage>
        <taxon>Eukaryota</taxon>
        <taxon>Metazoa</taxon>
        <taxon>Ecdysozoa</taxon>
        <taxon>Arthropoda</taxon>
        <taxon>Hexapoda</taxon>
        <taxon>Insecta</taxon>
        <taxon>Pterygota</taxon>
        <taxon>Neoptera</taxon>
        <taxon>Paraneoptera</taxon>
        <taxon>Hemiptera</taxon>
        <taxon>Heteroptera</taxon>
        <taxon>Panheteroptera</taxon>
        <taxon>Pentatomomorpha</taxon>
        <taxon>Pentatomoidea</taxon>
        <taxon>Pentatomidae</taxon>
        <taxon>Pentatominae</taxon>
        <taxon>Nezara</taxon>
    </lineage>
</organism>